<dbReference type="Pfam" id="PF00535">
    <property type="entry name" value="Glycos_transf_2"/>
    <property type="match status" value="1"/>
</dbReference>
<accession>A0A5C4J756</accession>
<dbReference type="GO" id="GO:0016757">
    <property type="term" value="F:glycosyltransferase activity"/>
    <property type="evidence" value="ECO:0007669"/>
    <property type="project" value="UniProtKB-KW"/>
</dbReference>
<reference evidence="7 8" key="1">
    <citation type="submission" date="2019-05" db="EMBL/GenBank/DDBJ databases">
        <title>Draft genome sequence of Actinomadura sp. 14C53.</title>
        <authorList>
            <person name="Saricaoglu S."/>
            <person name="Isik K."/>
        </authorList>
    </citation>
    <scope>NUCLEOTIDE SEQUENCE [LARGE SCALE GENOMIC DNA]</scope>
    <source>
        <strain evidence="7 8">14C53</strain>
    </source>
</reference>
<proteinExistence type="inferred from homology"/>
<feature type="compositionally biased region" description="Basic residues" evidence="5">
    <location>
        <begin position="81"/>
        <end position="92"/>
    </location>
</feature>
<gene>
    <name evidence="7" type="ORF">ETD83_25870</name>
</gene>
<keyword evidence="8" id="KW-1185">Reference proteome</keyword>
<comment type="pathway">
    <text evidence="1">Cell wall biogenesis; cell wall polysaccharide biosynthesis.</text>
</comment>
<dbReference type="AlphaFoldDB" id="A0A5C4J756"/>
<evidence type="ECO:0000313" key="7">
    <source>
        <dbReference type="EMBL" id="TMQ93271.1"/>
    </source>
</evidence>
<evidence type="ECO:0000256" key="3">
    <source>
        <dbReference type="ARBA" id="ARBA00022676"/>
    </source>
</evidence>
<dbReference type="PANTHER" id="PTHR43179:SF12">
    <property type="entry name" value="GALACTOFURANOSYLTRANSFERASE GLFT2"/>
    <property type="match status" value="1"/>
</dbReference>
<dbReference type="Proteomes" id="UP000309174">
    <property type="component" value="Unassembled WGS sequence"/>
</dbReference>
<feature type="domain" description="Glycosyltransferase 2-like" evidence="6">
    <location>
        <begin position="194"/>
        <end position="304"/>
    </location>
</feature>
<evidence type="ECO:0000256" key="4">
    <source>
        <dbReference type="ARBA" id="ARBA00022679"/>
    </source>
</evidence>
<dbReference type="OrthoDB" id="7665907at2"/>
<keyword evidence="4 7" id="KW-0808">Transferase</keyword>
<protein>
    <submittedName>
        <fullName evidence="7">Glycosyltransferase</fullName>
    </submittedName>
</protein>
<dbReference type="EMBL" id="VCKW01000150">
    <property type="protein sequence ID" value="TMQ93271.1"/>
    <property type="molecule type" value="Genomic_DNA"/>
</dbReference>
<evidence type="ECO:0000256" key="5">
    <source>
        <dbReference type="SAM" id="MobiDB-lite"/>
    </source>
</evidence>
<evidence type="ECO:0000256" key="2">
    <source>
        <dbReference type="ARBA" id="ARBA00006739"/>
    </source>
</evidence>
<keyword evidence="3" id="KW-0328">Glycosyltransferase</keyword>
<feature type="region of interest" description="Disordered" evidence="5">
    <location>
        <begin position="1"/>
        <end position="188"/>
    </location>
</feature>
<name>A0A5C4J756_9ACTN</name>
<dbReference type="SUPFAM" id="SSF53448">
    <property type="entry name" value="Nucleotide-diphospho-sugar transferases"/>
    <property type="match status" value="1"/>
</dbReference>
<comment type="caution">
    <text evidence="7">The sequence shown here is derived from an EMBL/GenBank/DDBJ whole genome shotgun (WGS) entry which is preliminary data.</text>
</comment>
<evidence type="ECO:0000256" key="1">
    <source>
        <dbReference type="ARBA" id="ARBA00004776"/>
    </source>
</evidence>
<comment type="similarity">
    <text evidence="2">Belongs to the glycosyltransferase 2 family.</text>
</comment>
<dbReference type="Gene3D" id="3.90.550.10">
    <property type="entry name" value="Spore Coat Polysaccharide Biosynthesis Protein SpsA, Chain A"/>
    <property type="match status" value="1"/>
</dbReference>
<dbReference type="PANTHER" id="PTHR43179">
    <property type="entry name" value="RHAMNOSYLTRANSFERASE WBBL"/>
    <property type="match status" value="1"/>
</dbReference>
<sequence length="496" mass="52813">MRRRGHPRGRAAVGDRVGVAAPAERADRTGAGRGLRAHGAGAPRRSRPRRGHRQDGSSADGPARAARGVGGGAHPGDRGRPARRRLRRARGPRRADDVPGSGFRRAARRRPGRADRDRVRRCRGASAGGADAGARTHRARAPAERDGRGPGEPATATGGGRVSVTGAAARRPARHGQAEPVNPEPGGGATVAAVVVTYNRRELLDEALTALGAQTRVPDRVIVVDNASADGTADMVHARFPDVDLLTLPRNVGGAGGFSAGIARALDGDADLLWLLDDDTVPEPGALEALLAARRRGATGADGSPTLLASRVVWTDGRDHPMNTPRPKPRPTAAESRIARAAGCVPIRSASFVSVLVDAEDVRERGLPVADYFLWNDDFEFTTRLLRGRRGLLCPDSVAVHKTREFGGTDADPGDRFFYEVRNKIWLFTGSRGLAPAERVLYAGSTLRRWTRTFARSSDRAVLRRAMLRGIRAGLSGRPKPTAAILREVGVKAPLQ</sequence>
<feature type="compositionally biased region" description="Low complexity" evidence="5">
    <location>
        <begin position="10"/>
        <end position="23"/>
    </location>
</feature>
<evidence type="ECO:0000259" key="6">
    <source>
        <dbReference type="Pfam" id="PF00535"/>
    </source>
</evidence>
<evidence type="ECO:0000313" key="8">
    <source>
        <dbReference type="Proteomes" id="UP000309174"/>
    </source>
</evidence>
<organism evidence="7 8">
    <name type="scientific">Actinomadura soli</name>
    <dbReference type="NCBI Taxonomy" id="2508997"/>
    <lineage>
        <taxon>Bacteria</taxon>
        <taxon>Bacillati</taxon>
        <taxon>Actinomycetota</taxon>
        <taxon>Actinomycetes</taxon>
        <taxon>Streptosporangiales</taxon>
        <taxon>Thermomonosporaceae</taxon>
        <taxon>Actinomadura</taxon>
    </lineage>
</organism>
<dbReference type="InterPro" id="IPR029044">
    <property type="entry name" value="Nucleotide-diphossugar_trans"/>
</dbReference>
<dbReference type="InterPro" id="IPR001173">
    <property type="entry name" value="Glyco_trans_2-like"/>
</dbReference>